<evidence type="ECO:0000313" key="1">
    <source>
        <dbReference type="EMBL" id="SES29537.1"/>
    </source>
</evidence>
<dbReference type="OrthoDB" id="675372at2"/>
<sequence>MIKVEQDFIDNLYQKARNSFKDCIADVNNRFLREEIDFQIDETRLVDDYISFKFFKAESNRFLIEVKLQLFSPGNIMIGKYFYYEDENGLSVDDSLIFD</sequence>
<accession>A0A1H9W772</accession>
<dbReference type="STRING" id="390241.SAMN04488023_1606"/>
<organism evidence="1 2">
    <name type="scientific">Pedobacter rhizosphaerae</name>
    <dbReference type="NCBI Taxonomy" id="390241"/>
    <lineage>
        <taxon>Bacteria</taxon>
        <taxon>Pseudomonadati</taxon>
        <taxon>Bacteroidota</taxon>
        <taxon>Sphingobacteriia</taxon>
        <taxon>Sphingobacteriales</taxon>
        <taxon>Sphingobacteriaceae</taxon>
        <taxon>Pedobacter</taxon>
    </lineage>
</organism>
<name>A0A1H9W772_9SPHI</name>
<evidence type="ECO:0000313" key="2">
    <source>
        <dbReference type="Proteomes" id="UP000199572"/>
    </source>
</evidence>
<gene>
    <name evidence="1" type="ORF">SAMN04488023_1606</name>
</gene>
<protein>
    <submittedName>
        <fullName evidence="1">Uncharacterized protein</fullName>
    </submittedName>
</protein>
<proteinExistence type="predicted"/>
<keyword evidence="2" id="KW-1185">Reference proteome</keyword>
<dbReference type="EMBL" id="FOGG01000060">
    <property type="protein sequence ID" value="SES29537.1"/>
    <property type="molecule type" value="Genomic_DNA"/>
</dbReference>
<dbReference type="AlphaFoldDB" id="A0A1H9W772"/>
<reference evidence="1 2" key="1">
    <citation type="submission" date="2016-10" db="EMBL/GenBank/DDBJ databases">
        <authorList>
            <person name="de Groot N.N."/>
        </authorList>
    </citation>
    <scope>NUCLEOTIDE SEQUENCE [LARGE SCALE GENOMIC DNA]</scope>
    <source>
        <strain evidence="1 2">DSM 18610</strain>
    </source>
</reference>
<dbReference type="RefSeq" id="WP_090889836.1">
    <property type="nucleotide sequence ID" value="NZ_FOGG01000060.1"/>
</dbReference>
<dbReference type="Proteomes" id="UP000199572">
    <property type="component" value="Unassembled WGS sequence"/>
</dbReference>